<name>A0ABT8VSK0_9FLAO</name>
<feature type="domain" description="UDP-3-O-[3-hydroxymyristoyl] glucosamine N-acyltransferase non-repeat region" evidence="8">
    <location>
        <begin position="23"/>
        <end position="89"/>
    </location>
</feature>
<dbReference type="InterPro" id="IPR001451">
    <property type="entry name" value="Hexapep"/>
</dbReference>
<evidence type="ECO:0000259" key="8">
    <source>
        <dbReference type="Pfam" id="PF04613"/>
    </source>
</evidence>
<comment type="caution">
    <text evidence="10">The sequence shown here is derived from an EMBL/GenBank/DDBJ whole genome shotgun (WGS) entry which is preliminary data.</text>
</comment>
<evidence type="ECO:0000256" key="1">
    <source>
        <dbReference type="ARBA" id="ARBA00022516"/>
    </source>
</evidence>
<evidence type="ECO:0000256" key="7">
    <source>
        <dbReference type="HAMAP-Rule" id="MF_00523"/>
    </source>
</evidence>
<reference evidence="10" key="1">
    <citation type="submission" date="2023-07" db="EMBL/GenBank/DDBJ databases">
        <title>Wenyingzhuangia sp. chi5 genome sequencing and assembly.</title>
        <authorList>
            <person name="Park S."/>
        </authorList>
    </citation>
    <scope>NUCLEOTIDE SEQUENCE</scope>
    <source>
        <strain evidence="10">Chi5</strain>
    </source>
</reference>
<dbReference type="InterPro" id="IPR007691">
    <property type="entry name" value="LpxD"/>
</dbReference>
<keyword evidence="6 7" id="KW-0012">Acyltransferase</keyword>
<organism evidence="10 11">
    <name type="scientific">Wenyingzhuangia gilva</name>
    <dbReference type="NCBI Taxonomy" id="3057677"/>
    <lineage>
        <taxon>Bacteria</taxon>
        <taxon>Pseudomonadati</taxon>
        <taxon>Bacteroidota</taxon>
        <taxon>Flavobacteriia</taxon>
        <taxon>Flavobacteriales</taxon>
        <taxon>Flavobacteriaceae</taxon>
        <taxon>Wenyingzhuangia</taxon>
    </lineage>
</organism>
<keyword evidence="5 7" id="KW-0443">Lipid metabolism</keyword>
<dbReference type="Pfam" id="PF14602">
    <property type="entry name" value="Hexapep_2"/>
    <property type="match status" value="1"/>
</dbReference>
<dbReference type="Proteomes" id="UP001168642">
    <property type="component" value="Unassembled WGS sequence"/>
</dbReference>
<evidence type="ECO:0000256" key="6">
    <source>
        <dbReference type="ARBA" id="ARBA00023315"/>
    </source>
</evidence>
<evidence type="ECO:0000259" key="9">
    <source>
        <dbReference type="Pfam" id="PF25087"/>
    </source>
</evidence>
<dbReference type="InterPro" id="IPR056729">
    <property type="entry name" value="GMPPB_C"/>
</dbReference>
<dbReference type="PANTHER" id="PTHR43378:SF2">
    <property type="entry name" value="UDP-3-O-ACYLGLUCOSAMINE N-ACYLTRANSFERASE 1, MITOCHONDRIAL-RELATED"/>
    <property type="match status" value="1"/>
</dbReference>
<evidence type="ECO:0000313" key="10">
    <source>
        <dbReference type="EMBL" id="MDO3694943.1"/>
    </source>
</evidence>
<dbReference type="Pfam" id="PF00132">
    <property type="entry name" value="Hexapep"/>
    <property type="match status" value="1"/>
</dbReference>
<dbReference type="Pfam" id="PF25087">
    <property type="entry name" value="GMPPB_C"/>
    <property type="match status" value="1"/>
</dbReference>
<dbReference type="SUPFAM" id="SSF51161">
    <property type="entry name" value="Trimeric LpxA-like enzymes"/>
    <property type="match status" value="1"/>
</dbReference>
<dbReference type="CDD" id="cd03352">
    <property type="entry name" value="LbH_LpxD"/>
    <property type="match status" value="1"/>
</dbReference>
<accession>A0ABT8VSK0</accession>
<keyword evidence="11" id="KW-1185">Reference proteome</keyword>
<dbReference type="NCBIfam" id="NF002060">
    <property type="entry name" value="PRK00892.1"/>
    <property type="match status" value="1"/>
</dbReference>
<proteinExistence type="inferred from homology"/>
<comment type="pathway">
    <text evidence="7">Bacterial outer membrane biogenesis; LPS lipid A biosynthesis.</text>
</comment>
<dbReference type="Gene3D" id="2.160.10.10">
    <property type="entry name" value="Hexapeptide repeat proteins"/>
    <property type="match status" value="1"/>
</dbReference>
<feature type="domain" description="Mannose-1-phosphate guanyltransferase C-terminal" evidence="9">
    <location>
        <begin position="103"/>
        <end position="182"/>
    </location>
</feature>
<sequence>MEFKATQIAEILGGDIVGDASATVSTLAKIEEGEKGSMTFLSNPKYTSYIYTTNASIVIVNKSFEPTAEISATLIKVEDAYQAFTQILEFYNEYKNQKVGIDMNTFISDSAKIGQEIYLGAFAYIGENVVIGNNVKIYPQCYIGDNVEIQDNTTLFSGVKVYADCVIGKNCKIHSGTVIGSDGFGFAPTETGEYKSIPQIGNVVIEDHVDIGANCTIDRATMGTTFIRKGVKLDNLVHVAHNVSIDENTVIAGQSGIAGSSKIGKYCMFGGQVGISGHVSIGDNVKISAKSGVTRNIKNDAVLRGIPSMDYNEYNKAYVMFKKLPEIIKELKNK</sequence>
<comment type="function">
    <text evidence="7">Catalyzes the N-acylation of UDP-3-O-acylglucosamine using 3-hydroxyacyl-ACP as the acyl donor. Is involved in the biosynthesis of lipid A, a phosphorylated glycolipid that anchors the lipopolysaccharide to the outer membrane of the cell.</text>
</comment>
<protein>
    <recommendedName>
        <fullName evidence="7">UDP-3-O-acylglucosamine N-acyltransferase</fullName>
        <ecNumber evidence="7">2.3.1.191</ecNumber>
    </recommendedName>
</protein>
<dbReference type="InterPro" id="IPR011004">
    <property type="entry name" value="Trimer_LpxA-like_sf"/>
</dbReference>
<gene>
    <name evidence="7 10" type="primary">lpxD</name>
    <name evidence="10" type="ORF">QVZ41_08820</name>
</gene>
<comment type="catalytic activity">
    <reaction evidence="7">
        <text>a UDP-3-O-[(3R)-3-hydroxyacyl]-alpha-D-glucosamine + a (3R)-hydroxyacyl-[ACP] = a UDP-2-N,3-O-bis[(3R)-3-hydroxyacyl]-alpha-D-glucosamine + holo-[ACP] + H(+)</text>
        <dbReference type="Rhea" id="RHEA:53836"/>
        <dbReference type="Rhea" id="RHEA-COMP:9685"/>
        <dbReference type="Rhea" id="RHEA-COMP:9945"/>
        <dbReference type="ChEBI" id="CHEBI:15378"/>
        <dbReference type="ChEBI" id="CHEBI:64479"/>
        <dbReference type="ChEBI" id="CHEBI:78827"/>
        <dbReference type="ChEBI" id="CHEBI:137740"/>
        <dbReference type="ChEBI" id="CHEBI:137748"/>
        <dbReference type="EC" id="2.3.1.191"/>
    </reaction>
</comment>
<comment type="similarity">
    <text evidence="7">Belongs to the transferase hexapeptide repeat family. LpxD subfamily.</text>
</comment>
<feature type="active site" description="Proton acceptor" evidence="7">
    <location>
        <position position="241"/>
    </location>
</feature>
<dbReference type="HAMAP" id="MF_00523">
    <property type="entry name" value="LpxD"/>
    <property type="match status" value="1"/>
</dbReference>
<dbReference type="Gene3D" id="3.40.1390.10">
    <property type="entry name" value="MurE/MurF, N-terminal domain"/>
    <property type="match status" value="1"/>
</dbReference>
<evidence type="ECO:0000313" key="11">
    <source>
        <dbReference type="Proteomes" id="UP001168642"/>
    </source>
</evidence>
<keyword evidence="4 7" id="KW-0677">Repeat</keyword>
<comment type="subunit">
    <text evidence="7">Homotrimer.</text>
</comment>
<dbReference type="RefSeq" id="WP_302884205.1">
    <property type="nucleotide sequence ID" value="NZ_JAUMIT010000004.1"/>
</dbReference>
<dbReference type="Pfam" id="PF04613">
    <property type="entry name" value="LpxD"/>
    <property type="match status" value="1"/>
</dbReference>
<keyword evidence="2 7" id="KW-0441">Lipid A biosynthesis</keyword>
<dbReference type="EMBL" id="JAUMIT010000004">
    <property type="protein sequence ID" value="MDO3694943.1"/>
    <property type="molecule type" value="Genomic_DNA"/>
</dbReference>
<evidence type="ECO:0000256" key="5">
    <source>
        <dbReference type="ARBA" id="ARBA00023098"/>
    </source>
</evidence>
<dbReference type="InterPro" id="IPR020573">
    <property type="entry name" value="UDP_GlcNAc_AcTrfase_non-rep"/>
</dbReference>
<dbReference type="PANTHER" id="PTHR43378">
    <property type="entry name" value="UDP-3-O-ACYLGLUCOSAMINE N-ACYLTRANSFERASE"/>
    <property type="match status" value="1"/>
</dbReference>
<keyword evidence="1 7" id="KW-0444">Lipid biosynthesis</keyword>
<evidence type="ECO:0000256" key="4">
    <source>
        <dbReference type="ARBA" id="ARBA00022737"/>
    </source>
</evidence>
<dbReference type="NCBIfam" id="TIGR01853">
    <property type="entry name" value="lipid_A_lpxD"/>
    <property type="match status" value="1"/>
</dbReference>
<evidence type="ECO:0000256" key="2">
    <source>
        <dbReference type="ARBA" id="ARBA00022556"/>
    </source>
</evidence>
<dbReference type="GO" id="GO:0103118">
    <property type="term" value="F:UDP-3-O-[(3R)-3-hydroxyacyl]-glucosamine N-acyltransferase activity"/>
    <property type="evidence" value="ECO:0007669"/>
    <property type="project" value="UniProtKB-EC"/>
</dbReference>
<keyword evidence="3 7" id="KW-0808">Transferase</keyword>
<evidence type="ECO:0000256" key="3">
    <source>
        <dbReference type="ARBA" id="ARBA00022679"/>
    </source>
</evidence>
<dbReference type="EC" id="2.3.1.191" evidence="7"/>